<keyword evidence="2" id="KW-0805">Transcription regulation</keyword>
<evidence type="ECO:0000313" key="7">
    <source>
        <dbReference type="Proteomes" id="UP000078532"/>
    </source>
</evidence>
<organism evidence="6 7">
    <name type="scientific">Desulfotomaculum copahuensis</name>
    <dbReference type="NCBI Taxonomy" id="1838280"/>
    <lineage>
        <taxon>Bacteria</taxon>
        <taxon>Bacillati</taxon>
        <taxon>Bacillota</taxon>
        <taxon>Clostridia</taxon>
        <taxon>Eubacteriales</taxon>
        <taxon>Desulfotomaculaceae</taxon>
        <taxon>Desulfotomaculum</taxon>
    </lineage>
</organism>
<dbReference type="InterPro" id="IPR036388">
    <property type="entry name" value="WH-like_DNA-bd_sf"/>
</dbReference>
<dbReference type="Pfam" id="PF03466">
    <property type="entry name" value="LysR_substrate"/>
    <property type="match status" value="1"/>
</dbReference>
<dbReference type="PANTHER" id="PTHR30126">
    <property type="entry name" value="HTH-TYPE TRANSCRIPTIONAL REGULATOR"/>
    <property type="match status" value="1"/>
</dbReference>
<evidence type="ECO:0000256" key="4">
    <source>
        <dbReference type="ARBA" id="ARBA00023163"/>
    </source>
</evidence>
<dbReference type="PROSITE" id="PS50931">
    <property type="entry name" value="HTH_LYSR"/>
    <property type="match status" value="1"/>
</dbReference>
<comment type="similarity">
    <text evidence="1">Belongs to the LysR transcriptional regulatory family.</text>
</comment>
<dbReference type="InterPro" id="IPR036390">
    <property type="entry name" value="WH_DNA-bd_sf"/>
</dbReference>
<dbReference type="InterPro" id="IPR000847">
    <property type="entry name" value="LysR_HTH_N"/>
</dbReference>
<dbReference type="Pfam" id="PF00126">
    <property type="entry name" value="HTH_1"/>
    <property type="match status" value="1"/>
</dbReference>
<dbReference type="Gene3D" id="3.40.190.290">
    <property type="match status" value="1"/>
</dbReference>
<sequence>MNLKQLEAFLLVAELRNFTRAAGQLGMSQPAVSFQIKALEEELQVTLLERTEKKVVLTEAGRLLYPEARQMLRHYRKIRAVVDELRGLKSGHLILGATDVPGECLLPVFIGAFREQYPGVRVTLRVGSNAVILRWLQEREVDLGILGLTAAGEGIRYYPWLEEQLVFIVPGWHPLAGNQVNLEEVTREPLLIREQDSGTRQVLESKLAEHNISLQDFPSVLELGSSQAIIRAAGAGLGTGVVSRRAAADARAAGRVKELTVPGWQLKQTFYLAWTHQPPASNLTVNTFREFIQDRDTCQRLLGE</sequence>
<dbReference type="SUPFAM" id="SSF46785">
    <property type="entry name" value="Winged helix' DNA-binding domain"/>
    <property type="match status" value="1"/>
</dbReference>
<accession>A0A1B7LHF6</accession>
<evidence type="ECO:0000313" key="6">
    <source>
        <dbReference type="EMBL" id="OAT85713.1"/>
    </source>
</evidence>
<dbReference type="InterPro" id="IPR047788">
    <property type="entry name" value="LysR-like_Sec_metab"/>
</dbReference>
<dbReference type="OrthoDB" id="9785745at2"/>
<protein>
    <submittedName>
        <fullName evidence="6">Transcriptional regulator</fullName>
    </submittedName>
</protein>
<keyword evidence="7" id="KW-1185">Reference proteome</keyword>
<dbReference type="Gene3D" id="1.10.10.10">
    <property type="entry name" value="Winged helix-like DNA-binding domain superfamily/Winged helix DNA-binding domain"/>
    <property type="match status" value="1"/>
</dbReference>
<dbReference type="PRINTS" id="PR00039">
    <property type="entry name" value="HTHLYSR"/>
</dbReference>
<comment type="caution">
    <text evidence="6">The sequence shown here is derived from an EMBL/GenBank/DDBJ whole genome shotgun (WGS) entry which is preliminary data.</text>
</comment>
<proteinExistence type="inferred from homology"/>
<reference evidence="6 7" key="1">
    <citation type="submission" date="2016-04" db="EMBL/GenBank/DDBJ databases">
        <authorList>
            <person name="Evans L.H."/>
            <person name="Alamgir A."/>
            <person name="Owens N."/>
            <person name="Weber N.D."/>
            <person name="Virtaneva K."/>
            <person name="Barbian K."/>
            <person name="Babar A."/>
            <person name="Rosenke K."/>
        </authorList>
    </citation>
    <scope>NUCLEOTIDE SEQUENCE [LARGE SCALE GENOMIC DNA]</scope>
    <source>
        <strain evidence="6 7">LMa1</strain>
    </source>
</reference>
<dbReference type="RefSeq" id="WP_066666686.1">
    <property type="nucleotide sequence ID" value="NZ_LYVF01000051.1"/>
</dbReference>
<feature type="domain" description="HTH lysR-type" evidence="5">
    <location>
        <begin position="1"/>
        <end position="58"/>
    </location>
</feature>
<dbReference type="NCBIfam" id="NF040786">
    <property type="entry name" value="LysR_Sec_metab"/>
    <property type="match status" value="1"/>
</dbReference>
<evidence type="ECO:0000256" key="2">
    <source>
        <dbReference type="ARBA" id="ARBA00023015"/>
    </source>
</evidence>
<name>A0A1B7LHF6_9FIRM</name>
<dbReference type="STRING" id="1838280.A6M21_17135"/>
<evidence type="ECO:0000256" key="3">
    <source>
        <dbReference type="ARBA" id="ARBA00023125"/>
    </source>
</evidence>
<dbReference type="GO" id="GO:0003700">
    <property type="term" value="F:DNA-binding transcription factor activity"/>
    <property type="evidence" value="ECO:0007669"/>
    <property type="project" value="InterPro"/>
</dbReference>
<dbReference type="FunFam" id="1.10.10.10:FF:000001">
    <property type="entry name" value="LysR family transcriptional regulator"/>
    <property type="match status" value="1"/>
</dbReference>
<dbReference type="EMBL" id="LYVF01000051">
    <property type="protein sequence ID" value="OAT85713.1"/>
    <property type="molecule type" value="Genomic_DNA"/>
</dbReference>
<dbReference type="Proteomes" id="UP000078532">
    <property type="component" value="Unassembled WGS sequence"/>
</dbReference>
<evidence type="ECO:0000256" key="1">
    <source>
        <dbReference type="ARBA" id="ARBA00009437"/>
    </source>
</evidence>
<dbReference type="GO" id="GO:0000976">
    <property type="term" value="F:transcription cis-regulatory region binding"/>
    <property type="evidence" value="ECO:0007669"/>
    <property type="project" value="TreeGrafter"/>
</dbReference>
<dbReference type="AlphaFoldDB" id="A0A1B7LHF6"/>
<dbReference type="InterPro" id="IPR005119">
    <property type="entry name" value="LysR_subst-bd"/>
</dbReference>
<keyword evidence="4" id="KW-0804">Transcription</keyword>
<keyword evidence="3" id="KW-0238">DNA-binding</keyword>
<dbReference type="PANTHER" id="PTHR30126:SF39">
    <property type="entry name" value="HTH-TYPE TRANSCRIPTIONAL REGULATOR CYSL"/>
    <property type="match status" value="1"/>
</dbReference>
<dbReference type="SUPFAM" id="SSF53850">
    <property type="entry name" value="Periplasmic binding protein-like II"/>
    <property type="match status" value="1"/>
</dbReference>
<evidence type="ECO:0000259" key="5">
    <source>
        <dbReference type="PROSITE" id="PS50931"/>
    </source>
</evidence>
<gene>
    <name evidence="6" type="ORF">A6M21_17135</name>
</gene>